<dbReference type="NCBIfam" id="TIGR00293">
    <property type="entry name" value="prefoldin subunit alpha"/>
    <property type="match status" value="1"/>
</dbReference>
<evidence type="ECO:0000313" key="3">
    <source>
        <dbReference type="EMBL" id="KLU89328.1"/>
    </source>
</evidence>
<organism evidence="4 5">
    <name type="scientific">Magnaporthiopsis poae (strain ATCC 64411 / 73-15)</name>
    <name type="common">Kentucky bluegrass fungus</name>
    <name type="synonym">Magnaporthe poae</name>
    <dbReference type="NCBI Taxonomy" id="644358"/>
    <lineage>
        <taxon>Eukaryota</taxon>
        <taxon>Fungi</taxon>
        <taxon>Dikarya</taxon>
        <taxon>Ascomycota</taxon>
        <taxon>Pezizomycotina</taxon>
        <taxon>Sordariomycetes</taxon>
        <taxon>Sordariomycetidae</taxon>
        <taxon>Magnaporthales</taxon>
        <taxon>Magnaporthaceae</taxon>
        <taxon>Magnaporthiopsis</taxon>
    </lineage>
</organism>
<dbReference type="InterPro" id="IPR011599">
    <property type="entry name" value="PFD_alpha_archaea"/>
</dbReference>
<dbReference type="GO" id="GO:0005737">
    <property type="term" value="C:cytoplasm"/>
    <property type="evidence" value="ECO:0007669"/>
    <property type="project" value="TreeGrafter"/>
</dbReference>
<keyword evidence="2" id="KW-0143">Chaperone</keyword>
<evidence type="ECO:0000256" key="1">
    <source>
        <dbReference type="ARBA" id="ARBA00010048"/>
    </source>
</evidence>
<dbReference type="EnsemblFungi" id="MAPG_08301T0">
    <property type="protein sequence ID" value="MAPG_08301T0"/>
    <property type="gene ID" value="MAPG_08301"/>
</dbReference>
<dbReference type="PANTHER" id="PTHR12674:SF2">
    <property type="entry name" value="PREFOLDIN SUBUNIT 5"/>
    <property type="match status" value="1"/>
</dbReference>
<keyword evidence="5" id="KW-1185">Reference proteome</keyword>
<evidence type="ECO:0000256" key="2">
    <source>
        <dbReference type="ARBA" id="ARBA00023186"/>
    </source>
</evidence>
<dbReference type="EMBL" id="ADBL01001999">
    <property type="status" value="NOT_ANNOTATED_CDS"/>
    <property type="molecule type" value="Genomic_DNA"/>
</dbReference>
<dbReference type="SUPFAM" id="SSF46579">
    <property type="entry name" value="Prefoldin"/>
    <property type="match status" value="1"/>
</dbReference>
<dbReference type="GO" id="GO:1990114">
    <property type="term" value="P:RNA polymerase II core complex assembly"/>
    <property type="evidence" value="ECO:0007669"/>
    <property type="project" value="TreeGrafter"/>
</dbReference>
<reference evidence="4" key="5">
    <citation type="submission" date="2015-06" db="UniProtKB">
        <authorList>
            <consortium name="EnsemblFungi"/>
        </authorList>
    </citation>
    <scope>IDENTIFICATION</scope>
    <source>
        <strain evidence="4">ATCC 64411</strain>
    </source>
</reference>
<dbReference type="OMA" id="QAKFKAC"/>
<proteinExistence type="inferred from homology"/>
<dbReference type="STRING" id="644358.A0A0C4E701"/>
<evidence type="ECO:0000313" key="5">
    <source>
        <dbReference type="Proteomes" id="UP000011715"/>
    </source>
</evidence>
<accession>A0A0C4E701</accession>
<dbReference type="VEuPathDB" id="FungiDB:MAPG_08301"/>
<reference evidence="3" key="3">
    <citation type="submission" date="2011-03" db="EMBL/GenBank/DDBJ databases">
        <title>Annotation of Magnaporthe poae ATCC 64411.</title>
        <authorList>
            <person name="Ma L.-J."/>
            <person name="Dead R."/>
            <person name="Young S.K."/>
            <person name="Zeng Q."/>
            <person name="Gargeya S."/>
            <person name="Fitzgerald M."/>
            <person name="Haas B."/>
            <person name="Abouelleil A."/>
            <person name="Alvarado L."/>
            <person name="Arachchi H.M."/>
            <person name="Berlin A."/>
            <person name="Brown A."/>
            <person name="Chapman S.B."/>
            <person name="Chen Z."/>
            <person name="Dunbar C."/>
            <person name="Freedman E."/>
            <person name="Gearin G."/>
            <person name="Gellesch M."/>
            <person name="Goldberg J."/>
            <person name="Griggs A."/>
            <person name="Gujja S."/>
            <person name="Heiman D."/>
            <person name="Howarth C."/>
            <person name="Larson L."/>
            <person name="Lui A."/>
            <person name="MacDonald P.J.P."/>
            <person name="Mehta T."/>
            <person name="Montmayeur A."/>
            <person name="Murphy C."/>
            <person name="Neiman D."/>
            <person name="Pearson M."/>
            <person name="Priest M."/>
            <person name="Roberts A."/>
            <person name="Saif S."/>
            <person name="Shea T."/>
            <person name="Shenoy N."/>
            <person name="Sisk P."/>
            <person name="Stolte C."/>
            <person name="Sykes S."/>
            <person name="Yandava C."/>
            <person name="Wortman J."/>
            <person name="Nusbaum C."/>
            <person name="Birren B."/>
        </authorList>
    </citation>
    <scope>NUCLEOTIDE SEQUENCE</scope>
    <source>
        <strain evidence="3">ATCC 64411</strain>
    </source>
</reference>
<reference evidence="4" key="4">
    <citation type="journal article" date="2015" name="G3 (Bethesda)">
        <title>Genome sequences of three phytopathogenic species of the Magnaporthaceae family of fungi.</title>
        <authorList>
            <person name="Okagaki L.H."/>
            <person name="Nunes C.C."/>
            <person name="Sailsbery J."/>
            <person name="Clay B."/>
            <person name="Brown D."/>
            <person name="John T."/>
            <person name="Oh Y."/>
            <person name="Young N."/>
            <person name="Fitzgerald M."/>
            <person name="Haas B.J."/>
            <person name="Zeng Q."/>
            <person name="Young S."/>
            <person name="Adiconis X."/>
            <person name="Fan L."/>
            <person name="Levin J.Z."/>
            <person name="Mitchell T.K."/>
            <person name="Okubara P.A."/>
            <person name="Farman M.L."/>
            <person name="Kohn L.M."/>
            <person name="Birren B."/>
            <person name="Ma L.-J."/>
            <person name="Dean R.A."/>
        </authorList>
    </citation>
    <scope>NUCLEOTIDE SEQUENCE</scope>
    <source>
        <strain evidence="4">ATCC 64411 / 73-15</strain>
    </source>
</reference>
<dbReference type="AlphaFoldDB" id="A0A0C4E701"/>
<dbReference type="GO" id="GO:0006457">
    <property type="term" value="P:protein folding"/>
    <property type="evidence" value="ECO:0007669"/>
    <property type="project" value="InterPro"/>
</dbReference>
<dbReference type="Gene3D" id="1.10.287.370">
    <property type="match status" value="1"/>
</dbReference>
<dbReference type="InterPro" id="IPR009053">
    <property type="entry name" value="Prefoldin"/>
</dbReference>
<dbReference type="eggNOG" id="KOG3048">
    <property type="taxonomic scope" value="Eukaryota"/>
</dbReference>
<evidence type="ECO:0000313" key="4">
    <source>
        <dbReference type="EnsemblFungi" id="MAPG_08301T0"/>
    </source>
</evidence>
<dbReference type="GO" id="GO:1990113">
    <property type="term" value="P:RNA polymerase I assembly"/>
    <property type="evidence" value="ECO:0007669"/>
    <property type="project" value="TreeGrafter"/>
</dbReference>
<dbReference type="Pfam" id="PF02996">
    <property type="entry name" value="Prefoldin"/>
    <property type="match status" value="1"/>
</dbReference>
<dbReference type="OrthoDB" id="10267474at2759"/>
<gene>
    <name evidence="3" type="ORF">MAPG_08301</name>
</gene>
<dbReference type="InterPro" id="IPR004127">
    <property type="entry name" value="Prefoldin_subunit_alpha"/>
</dbReference>
<dbReference type="PANTHER" id="PTHR12674">
    <property type="entry name" value="PREFOLDIN SUBUNIT 5"/>
    <property type="match status" value="1"/>
</dbReference>
<reference evidence="3" key="1">
    <citation type="submission" date="2010-05" db="EMBL/GenBank/DDBJ databases">
        <title>The Genome Sequence of Magnaporthe poae strain ATCC 64411.</title>
        <authorList>
            <consortium name="The Broad Institute Genome Sequencing Platform"/>
            <consortium name="Broad Institute Genome Sequencing Center for Infectious Disease"/>
            <person name="Ma L.-J."/>
            <person name="Dead R."/>
            <person name="Young S."/>
            <person name="Zeng Q."/>
            <person name="Koehrsen M."/>
            <person name="Alvarado L."/>
            <person name="Berlin A."/>
            <person name="Chapman S.B."/>
            <person name="Chen Z."/>
            <person name="Freedman E."/>
            <person name="Gellesch M."/>
            <person name="Goldberg J."/>
            <person name="Griggs A."/>
            <person name="Gujja S."/>
            <person name="Heilman E.R."/>
            <person name="Heiman D."/>
            <person name="Hepburn T."/>
            <person name="Howarth C."/>
            <person name="Jen D."/>
            <person name="Larson L."/>
            <person name="Mehta T."/>
            <person name="Neiman D."/>
            <person name="Pearson M."/>
            <person name="Roberts A."/>
            <person name="Saif S."/>
            <person name="Shea T."/>
            <person name="Shenoy N."/>
            <person name="Sisk P."/>
            <person name="Stolte C."/>
            <person name="Sykes S."/>
            <person name="Walk T."/>
            <person name="White J."/>
            <person name="Yandava C."/>
            <person name="Haas B."/>
            <person name="Nusbaum C."/>
            <person name="Birren B."/>
        </authorList>
    </citation>
    <scope>NUCLEOTIDE SEQUENCE</scope>
    <source>
        <strain evidence="3">ATCC 64411</strain>
    </source>
</reference>
<reference evidence="5" key="2">
    <citation type="submission" date="2010-05" db="EMBL/GenBank/DDBJ databases">
        <title>The genome sequence of Magnaporthe poae strain ATCC 64411.</title>
        <authorList>
            <person name="Ma L.-J."/>
            <person name="Dead R."/>
            <person name="Young S."/>
            <person name="Zeng Q."/>
            <person name="Koehrsen M."/>
            <person name="Alvarado L."/>
            <person name="Berlin A."/>
            <person name="Chapman S.B."/>
            <person name="Chen Z."/>
            <person name="Freedman E."/>
            <person name="Gellesch M."/>
            <person name="Goldberg J."/>
            <person name="Griggs A."/>
            <person name="Gujja S."/>
            <person name="Heilman E.R."/>
            <person name="Heiman D."/>
            <person name="Hepburn T."/>
            <person name="Howarth C."/>
            <person name="Jen D."/>
            <person name="Larson L."/>
            <person name="Mehta T."/>
            <person name="Neiman D."/>
            <person name="Pearson M."/>
            <person name="Roberts A."/>
            <person name="Saif S."/>
            <person name="Shea T."/>
            <person name="Shenoy N."/>
            <person name="Sisk P."/>
            <person name="Stolte C."/>
            <person name="Sykes S."/>
            <person name="Walk T."/>
            <person name="White J."/>
            <person name="Yandava C."/>
            <person name="Haas B."/>
            <person name="Nusbaum C."/>
            <person name="Birren B."/>
        </authorList>
    </citation>
    <scope>NUCLEOTIDE SEQUENCE [LARGE SCALE GENOMIC DNA]</scope>
    <source>
        <strain evidence="5">ATCC 64411 / 73-15</strain>
    </source>
</reference>
<protein>
    <submittedName>
        <fullName evidence="3">Prefoldin</fullName>
    </submittedName>
</protein>
<dbReference type="EMBL" id="GL876972">
    <property type="protein sequence ID" value="KLU89328.1"/>
    <property type="molecule type" value="Genomic_DNA"/>
</dbReference>
<comment type="similarity">
    <text evidence="1">Belongs to the prefoldin subunit alpha family.</text>
</comment>
<name>A0A0C4E701_MAGP6</name>
<dbReference type="FunFam" id="1.10.287.370:FF:000004">
    <property type="entry name" value="Probable prefoldin subunit 5"/>
    <property type="match status" value="1"/>
</dbReference>
<dbReference type="GO" id="GO:0016272">
    <property type="term" value="C:prefoldin complex"/>
    <property type="evidence" value="ECO:0007669"/>
    <property type="project" value="InterPro"/>
</dbReference>
<sequence>MASGGQQINLDSLSAPQLSAVKKQLDEEVEHLTGSFTQLHAAQGKFRECLRIVKEQAASSESRRDVLVPLTNSLYVRGKLSDPGRVLVDVGTGFYIEKNAKNAAEFYEAKTKELGTNIQGLEAIIQGKTNNLRVVEEVLRQKLATSAKPSA</sequence>
<dbReference type="Proteomes" id="UP000011715">
    <property type="component" value="Unassembled WGS sequence"/>
</dbReference>
<dbReference type="CDD" id="cd23157">
    <property type="entry name" value="Prefoldin_5"/>
    <property type="match status" value="1"/>
</dbReference>
<dbReference type="GO" id="GO:0051082">
    <property type="term" value="F:unfolded protein binding"/>
    <property type="evidence" value="ECO:0007669"/>
    <property type="project" value="InterPro"/>
</dbReference>
<dbReference type="GO" id="GO:1990115">
    <property type="term" value="P:RNA polymerase III assembly"/>
    <property type="evidence" value="ECO:0007669"/>
    <property type="project" value="TreeGrafter"/>
</dbReference>